<feature type="transmembrane region" description="Helical" evidence="1">
    <location>
        <begin position="102"/>
        <end position="122"/>
    </location>
</feature>
<dbReference type="Proteomes" id="UP001500755">
    <property type="component" value="Unassembled WGS sequence"/>
</dbReference>
<evidence type="ECO:0000313" key="2">
    <source>
        <dbReference type="EMBL" id="GAA2002558.1"/>
    </source>
</evidence>
<keyword evidence="1" id="KW-0812">Transmembrane</keyword>
<feature type="transmembrane region" description="Helical" evidence="1">
    <location>
        <begin position="16"/>
        <end position="37"/>
    </location>
</feature>
<keyword evidence="3" id="KW-1185">Reference proteome</keyword>
<evidence type="ECO:0000313" key="3">
    <source>
        <dbReference type="Proteomes" id="UP001500755"/>
    </source>
</evidence>
<reference evidence="2 3" key="1">
    <citation type="journal article" date="2019" name="Int. J. Syst. Evol. Microbiol.">
        <title>The Global Catalogue of Microorganisms (GCM) 10K type strain sequencing project: providing services to taxonomists for standard genome sequencing and annotation.</title>
        <authorList>
            <consortium name="The Broad Institute Genomics Platform"/>
            <consortium name="The Broad Institute Genome Sequencing Center for Infectious Disease"/>
            <person name="Wu L."/>
            <person name="Ma J."/>
        </authorList>
    </citation>
    <scope>NUCLEOTIDE SEQUENCE [LARGE SCALE GENOMIC DNA]</scope>
    <source>
        <strain evidence="2 3">JCM 14546</strain>
    </source>
</reference>
<gene>
    <name evidence="2" type="ORF">GCM10009755_09220</name>
</gene>
<protein>
    <recommendedName>
        <fullName evidence="4">ATP synthase protein I</fullName>
    </recommendedName>
</protein>
<keyword evidence="1" id="KW-0472">Membrane</keyword>
<keyword evidence="1" id="KW-1133">Transmembrane helix</keyword>
<dbReference type="RefSeq" id="WP_344307404.1">
    <property type="nucleotide sequence ID" value="NZ_BAAANO010000008.1"/>
</dbReference>
<organism evidence="2 3">
    <name type="scientific">Brevibacterium samyangense</name>
    <dbReference type="NCBI Taxonomy" id="366888"/>
    <lineage>
        <taxon>Bacteria</taxon>
        <taxon>Bacillati</taxon>
        <taxon>Actinomycetota</taxon>
        <taxon>Actinomycetes</taxon>
        <taxon>Micrococcales</taxon>
        <taxon>Brevibacteriaceae</taxon>
        <taxon>Brevibacterium</taxon>
    </lineage>
</organism>
<dbReference type="EMBL" id="BAAANO010000008">
    <property type="protein sequence ID" value="GAA2002558.1"/>
    <property type="molecule type" value="Genomic_DNA"/>
</dbReference>
<proteinExistence type="predicted"/>
<evidence type="ECO:0008006" key="4">
    <source>
        <dbReference type="Google" id="ProtNLM"/>
    </source>
</evidence>
<comment type="caution">
    <text evidence="2">The sequence shown here is derived from an EMBL/GenBank/DDBJ whole genome shotgun (WGS) entry which is preliminary data.</text>
</comment>
<feature type="transmembrane region" description="Helical" evidence="1">
    <location>
        <begin position="73"/>
        <end position="96"/>
    </location>
</feature>
<evidence type="ECO:0000256" key="1">
    <source>
        <dbReference type="SAM" id="Phobius"/>
    </source>
</evidence>
<feature type="transmembrane region" description="Helical" evidence="1">
    <location>
        <begin position="43"/>
        <end position="66"/>
    </location>
</feature>
<name>A0ABN2TAL1_9MICO</name>
<sequence>MTPKQDTVRTIMRQTVLRGLVITLVIAVVAGGIGAFVSGMPGVWGALIGAAMAFVFFAITAVLMFFTADSTPTVLAGTVLGGFLVKVAGLIAVTAALRGRDFFDPVVLFLTLAVAAFASLVVDVLTVQKARLPLVEPGK</sequence>
<accession>A0ABN2TAL1</accession>